<evidence type="ECO:0000256" key="1">
    <source>
        <dbReference type="SAM" id="Phobius"/>
    </source>
</evidence>
<comment type="caution">
    <text evidence="2">The sequence shown here is derived from an EMBL/GenBank/DDBJ whole genome shotgun (WGS) entry which is preliminary data.</text>
</comment>
<protein>
    <submittedName>
        <fullName evidence="2">Uncharacterized protein</fullName>
    </submittedName>
</protein>
<keyword evidence="1" id="KW-0812">Transmembrane</keyword>
<organism evidence="2 3">
    <name type="scientific">Micromonospora sicca</name>
    <dbReference type="NCBI Taxonomy" id="2202420"/>
    <lineage>
        <taxon>Bacteria</taxon>
        <taxon>Bacillati</taxon>
        <taxon>Actinomycetota</taxon>
        <taxon>Actinomycetes</taxon>
        <taxon>Micromonosporales</taxon>
        <taxon>Micromonosporaceae</taxon>
        <taxon>Micromonospora</taxon>
    </lineage>
</organism>
<keyword evidence="1" id="KW-0472">Membrane</keyword>
<accession>A0A317DF83</accession>
<evidence type="ECO:0000313" key="3">
    <source>
        <dbReference type="Proteomes" id="UP000246050"/>
    </source>
</evidence>
<dbReference type="EMBL" id="QGKS01000272">
    <property type="protein sequence ID" value="PWR13134.1"/>
    <property type="molecule type" value="Genomic_DNA"/>
</dbReference>
<evidence type="ECO:0000313" key="2">
    <source>
        <dbReference type="EMBL" id="PWR13134.1"/>
    </source>
</evidence>
<reference evidence="2 3" key="1">
    <citation type="submission" date="2018-05" db="EMBL/GenBank/DDBJ databases">
        <title>Micromonosporas from Atacama Desert.</title>
        <authorList>
            <person name="Carro L."/>
            <person name="Golinska P."/>
            <person name="Klenk H.-P."/>
            <person name="Goodfellow M."/>
        </authorList>
    </citation>
    <scope>NUCLEOTIDE SEQUENCE [LARGE SCALE GENOMIC DNA]</scope>
    <source>
        <strain evidence="2 3">4G51</strain>
    </source>
</reference>
<dbReference type="Proteomes" id="UP000246050">
    <property type="component" value="Unassembled WGS sequence"/>
</dbReference>
<keyword evidence="1" id="KW-1133">Transmembrane helix</keyword>
<feature type="transmembrane region" description="Helical" evidence="1">
    <location>
        <begin position="28"/>
        <end position="46"/>
    </location>
</feature>
<sequence length="61" mass="6046">MLPKACGVALVVVGAVTLVPLPVDGPAYEVIIGIAFAFAFAGVRAFGLRAPVPLATAQPAA</sequence>
<name>A0A317DF83_9ACTN</name>
<gene>
    <name evidence="2" type="ORF">DKT69_22015</name>
</gene>
<dbReference type="AlphaFoldDB" id="A0A317DF83"/>
<proteinExistence type="predicted"/>